<keyword evidence="1" id="KW-0812">Transmembrane</keyword>
<dbReference type="HOGENOM" id="CLU_1803799_0_0_3"/>
<keyword evidence="3" id="KW-1185">Reference proteome</keyword>
<dbReference type="EMBL" id="CP000828">
    <property type="protein sequence ID" value="ABW29532.1"/>
    <property type="molecule type" value="Genomic_DNA"/>
</dbReference>
<feature type="transmembrane region" description="Helical" evidence="1">
    <location>
        <begin position="6"/>
        <end position="23"/>
    </location>
</feature>
<protein>
    <submittedName>
        <fullName evidence="2">Uncharacterized protein</fullName>
    </submittedName>
</protein>
<keyword evidence="1" id="KW-0472">Membrane</keyword>
<dbReference type="Proteomes" id="UP000000268">
    <property type="component" value="Chromosome"/>
</dbReference>
<dbReference type="KEGG" id="amr:AM1_4557"/>
<gene>
    <name evidence="2" type="ordered locus">AM1_4557</name>
</gene>
<dbReference type="OrthoDB" id="530035at2"/>
<evidence type="ECO:0000313" key="3">
    <source>
        <dbReference type="Proteomes" id="UP000000268"/>
    </source>
</evidence>
<evidence type="ECO:0000313" key="2">
    <source>
        <dbReference type="EMBL" id="ABW29532.1"/>
    </source>
</evidence>
<dbReference type="AlphaFoldDB" id="B0BZ88"/>
<dbReference type="RefSeq" id="WP_012164842.1">
    <property type="nucleotide sequence ID" value="NC_009925.1"/>
</dbReference>
<accession>B0BZ88</accession>
<sequence>MTEGLVWLALLFVFIGLASFGWIEYRKVEAYRVWAQSFERAKYDIYTVLGQKGQTLTWGKPTSKGPINLQHCSIDTITSVLVQIDGQGIDLKNPPDKGKTIQLVLERQSDENPVLIPFTDITMAVEWAQYLITVI</sequence>
<keyword evidence="1" id="KW-1133">Transmembrane helix</keyword>
<evidence type="ECO:0000256" key="1">
    <source>
        <dbReference type="SAM" id="Phobius"/>
    </source>
</evidence>
<organism evidence="2 3">
    <name type="scientific">Acaryochloris marina (strain MBIC 11017)</name>
    <dbReference type="NCBI Taxonomy" id="329726"/>
    <lineage>
        <taxon>Bacteria</taxon>
        <taxon>Bacillati</taxon>
        <taxon>Cyanobacteriota</taxon>
        <taxon>Cyanophyceae</taxon>
        <taxon>Acaryochloridales</taxon>
        <taxon>Acaryochloridaceae</taxon>
        <taxon>Acaryochloris</taxon>
    </lineage>
</organism>
<proteinExistence type="predicted"/>
<name>B0BZ88_ACAM1</name>
<dbReference type="STRING" id="329726.AM1_4557"/>
<reference evidence="2 3" key="1">
    <citation type="journal article" date="2008" name="Proc. Natl. Acad. Sci. U.S.A.">
        <title>Niche adaptation and genome expansion in the chlorophyll d-producing cyanobacterium Acaryochloris marina.</title>
        <authorList>
            <person name="Swingley W.D."/>
            <person name="Chen M."/>
            <person name="Cheung P.C."/>
            <person name="Conrad A.L."/>
            <person name="Dejesa L.C."/>
            <person name="Hao J."/>
            <person name="Honchak B.M."/>
            <person name="Karbach L.E."/>
            <person name="Kurdoglu A."/>
            <person name="Lahiri S."/>
            <person name="Mastrian S.D."/>
            <person name="Miyashita H."/>
            <person name="Page L."/>
            <person name="Ramakrishna P."/>
            <person name="Satoh S."/>
            <person name="Sattley W.M."/>
            <person name="Shimada Y."/>
            <person name="Taylor H.L."/>
            <person name="Tomo T."/>
            <person name="Tsuchiya T."/>
            <person name="Wang Z.T."/>
            <person name="Raymond J."/>
            <person name="Mimuro M."/>
            <person name="Blankenship R.E."/>
            <person name="Touchman J.W."/>
        </authorList>
    </citation>
    <scope>NUCLEOTIDE SEQUENCE [LARGE SCALE GENOMIC DNA]</scope>
    <source>
        <strain evidence="3">MBIC 11017</strain>
    </source>
</reference>
<dbReference type="eggNOG" id="ENOG5031GFC">
    <property type="taxonomic scope" value="Bacteria"/>
</dbReference>